<dbReference type="Gene3D" id="3.40.190.80">
    <property type="match status" value="1"/>
</dbReference>
<dbReference type="Pfam" id="PF00459">
    <property type="entry name" value="Inositol_P"/>
    <property type="match status" value="1"/>
</dbReference>
<sequence>MPAIDQTMKGAAAGDLAILQRAAVEASGIAMAYFRADPAVWYKNEGNSPVSAADMAIDLYLRETLTAARPSYGWLSEETVDDADRLDREHVFVVDPIDGTRAYLAGLVDWCVSIAISRNGVAVAGVLAAPARGETWFGSLGQGAFLNGEPVAVHASAPGAPLRVSMPDSISGGVMASSRGLIERSKGGPSLALRLARVAGGEIDGVYVRPRASEWDIAAADVLLRETGHRLVDETGNEVTYNHPDPSRGLLVAGAREEVALLRSHLATGSGH</sequence>
<evidence type="ECO:0000256" key="2">
    <source>
        <dbReference type="PIRSR" id="PIRSR600760-2"/>
    </source>
</evidence>
<dbReference type="AlphaFoldDB" id="A0A317PRU6"/>
<dbReference type="Gene3D" id="3.30.540.10">
    <property type="entry name" value="Fructose-1,6-Bisphosphatase, subunit A, domain 1"/>
    <property type="match status" value="1"/>
</dbReference>
<reference evidence="3 4" key="1">
    <citation type="submission" date="2018-05" db="EMBL/GenBank/DDBJ databases">
        <title>Genomic Encyclopedia of Type Strains, Phase IV (KMG-IV): sequencing the most valuable type-strain genomes for metagenomic binning, comparative biology and taxonomic classification.</title>
        <authorList>
            <person name="Goeker M."/>
        </authorList>
    </citation>
    <scope>NUCLEOTIDE SEQUENCE [LARGE SCALE GENOMIC DNA]</scope>
    <source>
        <strain evidence="3 4">DSM 16791</strain>
    </source>
</reference>
<feature type="binding site" evidence="2">
    <location>
        <position position="216"/>
    </location>
    <ligand>
        <name>Mg(2+)</name>
        <dbReference type="ChEBI" id="CHEBI:18420"/>
        <label>1</label>
        <note>catalytic</note>
    </ligand>
</feature>
<evidence type="ECO:0000313" key="3">
    <source>
        <dbReference type="EMBL" id="PWW01614.1"/>
    </source>
</evidence>
<dbReference type="GO" id="GO:0046872">
    <property type="term" value="F:metal ion binding"/>
    <property type="evidence" value="ECO:0007669"/>
    <property type="project" value="UniProtKB-KW"/>
</dbReference>
<proteinExistence type="inferred from homology"/>
<dbReference type="EMBL" id="QGTR01000002">
    <property type="protein sequence ID" value="PWW01614.1"/>
    <property type="molecule type" value="Genomic_DNA"/>
</dbReference>
<evidence type="ECO:0000313" key="4">
    <source>
        <dbReference type="Proteomes" id="UP000246352"/>
    </source>
</evidence>
<comment type="cofactor">
    <cofactor evidence="2">
        <name>Mg(2+)</name>
        <dbReference type="ChEBI" id="CHEBI:18420"/>
    </cofactor>
</comment>
<dbReference type="InterPro" id="IPR000760">
    <property type="entry name" value="Inositol_monophosphatase-like"/>
</dbReference>
<feature type="binding site" evidence="2">
    <location>
        <position position="95"/>
    </location>
    <ligand>
        <name>Mg(2+)</name>
        <dbReference type="ChEBI" id="CHEBI:18420"/>
        <label>1</label>
        <note>catalytic</note>
    </ligand>
</feature>
<name>A0A317PRU6_9HYPH</name>
<feature type="binding site" evidence="2">
    <location>
        <position position="77"/>
    </location>
    <ligand>
        <name>Mg(2+)</name>
        <dbReference type="ChEBI" id="CHEBI:18420"/>
        <label>1</label>
        <note>catalytic</note>
    </ligand>
</feature>
<dbReference type="PANTHER" id="PTHR20854:SF4">
    <property type="entry name" value="INOSITOL-1-MONOPHOSPHATASE-RELATED"/>
    <property type="match status" value="1"/>
</dbReference>
<evidence type="ECO:0000256" key="1">
    <source>
        <dbReference type="ARBA" id="ARBA00009759"/>
    </source>
</evidence>
<keyword evidence="2" id="KW-0479">Metal-binding</keyword>
<dbReference type="Proteomes" id="UP000246352">
    <property type="component" value="Unassembled WGS sequence"/>
</dbReference>
<dbReference type="CDD" id="cd01638">
    <property type="entry name" value="CysQ"/>
    <property type="match status" value="1"/>
</dbReference>
<feature type="binding site" evidence="2">
    <location>
        <position position="97"/>
    </location>
    <ligand>
        <name>Mg(2+)</name>
        <dbReference type="ChEBI" id="CHEBI:18420"/>
        <label>1</label>
        <note>catalytic</note>
    </ligand>
</feature>
<dbReference type="PRINTS" id="PR00377">
    <property type="entry name" value="IMPHPHTASES"/>
</dbReference>
<organism evidence="3 4">
    <name type="scientific">Hoeflea marina</name>
    <dbReference type="NCBI Taxonomy" id="274592"/>
    <lineage>
        <taxon>Bacteria</taxon>
        <taxon>Pseudomonadati</taxon>
        <taxon>Pseudomonadota</taxon>
        <taxon>Alphaproteobacteria</taxon>
        <taxon>Hyphomicrobiales</taxon>
        <taxon>Rhizobiaceae</taxon>
        <taxon>Hoeflea</taxon>
    </lineage>
</organism>
<feature type="binding site" evidence="2">
    <location>
        <position position="98"/>
    </location>
    <ligand>
        <name>Mg(2+)</name>
        <dbReference type="ChEBI" id="CHEBI:18420"/>
        <label>1</label>
        <note>catalytic</note>
    </ligand>
</feature>
<dbReference type="RefSeq" id="WP_245415253.1">
    <property type="nucleotide sequence ID" value="NZ_QGTR01000002.1"/>
</dbReference>
<comment type="caution">
    <text evidence="3">The sequence shown here is derived from an EMBL/GenBank/DDBJ whole genome shotgun (WGS) entry which is preliminary data.</text>
</comment>
<dbReference type="SUPFAM" id="SSF56655">
    <property type="entry name" value="Carbohydrate phosphatase"/>
    <property type="match status" value="1"/>
</dbReference>
<protein>
    <submittedName>
        <fullName evidence="3">Myo-inositol-1(Or 4)-monophosphatase</fullName>
    </submittedName>
</protein>
<accession>A0A317PRU6</accession>
<keyword evidence="4" id="KW-1185">Reference proteome</keyword>
<keyword evidence="2" id="KW-0460">Magnesium</keyword>
<comment type="similarity">
    <text evidence="1">Belongs to the inositol monophosphatase superfamily.</text>
</comment>
<dbReference type="GO" id="GO:0007165">
    <property type="term" value="P:signal transduction"/>
    <property type="evidence" value="ECO:0007669"/>
    <property type="project" value="TreeGrafter"/>
</dbReference>
<gene>
    <name evidence="3" type="ORF">DFR52_102277</name>
</gene>
<dbReference type="GO" id="GO:0008934">
    <property type="term" value="F:inositol monophosphate 1-phosphatase activity"/>
    <property type="evidence" value="ECO:0007669"/>
    <property type="project" value="TreeGrafter"/>
</dbReference>
<dbReference type="PANTHER" id="PTHR20854">
    <property type="entry name" value="INOSITOL MONOPHOSPHATASE"/>
    <property type="match status" value="1"/>
</dbReference>
<dbReference type="GO" id="GO:0006020">
    <property type="term" value="P:inositol metabolic process"/>
    <property type="evidence" value="ECO:0007669"/>
    <property type="project" value="TreeGrafter"/>
</dbReference>